<organism evidence="10 11">
    <name type="scientific">Macrophomina phaseolina</name>
    <dbReference type="NCBI Taxonomy" id="35725"/>
    <lineage>
        <taxon>Eukaryota</taxon>
        <taxon>Fungi</taxon>
        <taxon>Dikarya</taxon>
        <taxon>Ascomycota</taxon>
        <taxon>Pezizomycotina</taxon>
        <taxon>Dothideomycetes</taxon>
        <taxon>Dothideomycetes incertae sedis</taxon>
        <taxon>Botryosphaeriales</taxon>
        <taxon>Botryosphaeriaceae</taxon>
        <taxon>Macrophomina</taxon>
    </lineage>
</organism>
<feature type="transmembrane region" description="Helical" evidence="8">
    <location>
        <begin position="239"/>
        <end position="257"/>
    </location>
</feature>
<feature type="transmembrane region" description="Helical" evidence="8">
    <location>
        <begin position="54"/>
        <end position="72"/>
    </location>
</feature>
<proteinExistence type="predicted"/>
<feature type="transmembrane region" description="Helical" evidence="8">
    <location>
        <begin position="391"/>
        <end position="414"/>
    </location>
</feature>
<evidence type="ECO:0000256" key="7">
    <source>
        <dbReference type="SAM" id="MobiDB-lite"/>
    </source>
</evidence>
<dbReference type="InterPro" id="IPR004840">
    <property type="entry name" value="Amino_acid_permease_CS"/>
</dbReference>
<feature type="transmembrane region" description="Helical" evidence="8">
    <location>
        <begin position="197"/>
        <end position="218"/>
    </location>
</feature>
<keyword evidence="5 8" id="KW-1133">Transmembrane helix</keyword>
<evidence type="ECO:0000256" key="1">
    <source>
        <dbReference type="ARBA" id="ARBA00004141"/>
    </source>
</evidence>
<keyword evidence="3 8" id="KW-0812">Transmembrane</keyword>
<gene>
    <name evidence="10" type="ORF">B0J12DRAFT_781449</name>
</gene>
<evidence type="ECO:0000256" key="2">
    <source>
        <dbReference type="ARBA" id="ARBA00022448"/>
    </source>
</evidence>
<evidence type="ECO:0000256" key="3">
    <source>
        <dbReference type="ARBA" id="ARBA00022692"/>
    </source>
</evidence>
<evidence type="ECO:0000256" key="5">
    <source>
        <dbReference type="ARBA" id="ARBA00022989"/>
    </source>
</evidence>
<dbReference type="InterPro" id="IPR050524">
    <property type="entry name" value="APC_YAT"/>
</dbReference>
<dbReference type="PANTHER" id="PTHR43341:SF1">
    <property type="entry name" value="GENERAL AMINO-ACID PERMEASE GAP1"/>
    <property type="match status" value="1"/>
</dbReference>
<feature type="compositionally biased region" description="Basic residues" evidence="7">
    <location>
        <begin position="525"/>
        <end position="537"/>
    </location>
</feature>
<protein>
    <submittedName>
        <fullName evidence="10">AAT family amino acid transporter</fullName>
    </submittedName>
</protein>
<dbReference type="PANTHER" id="PTHR43341">
    <property type="entry name" value="AMINO ACID PERMEASE"/>
    <property type="match status" value="1"/>
</dbReference>
<comment type="subcellular location">
    <subcellularLocation>
        <location evidence="1">Membrane</location>
        <topology evidence="1">Multi-pass membrane protein</topology>
    </subcellularLocation>
</comment>
<dbReference type="EMBL" id="JAGTJR010000002">
    <property type="protein sequence ID" value="KAH7063697.1"/>
    <property type="molecule type" value="Genomic_DNA"/>
</dbReference>
<feature type="transmembrane region" description="Helical" evidence="8">
    <location>
        <begin position="435"/>
        <end position="460"/>
    </location>
</feature>
<name>A0ABQ8GT77_9PEZI</name>
<comment type="caution">
    <text evidence="10">The sequence shown here is derived from an EMBL/GenBank/DDBJ whole genome shotgun (WGS) entry which is preliminary data.</text>
</comment>
<evidence type="ECO:0000313" key="11">
    <source>
        <dbReference type="Proteomes" id="UP000774617"/>
    </source>
</evidence>
<feature type="transmembrane region" description="Helical" evidence="8">
    <location>
        <begin position="316"/>
        <end position="335"/>
    </location>
</feature>
<evidence type="ECO:0000313" key="10">
    <source>
        <dbReference type="EMBL" id="KAH7063697.1"/>
    </source>
</evidence>
<sequence>MQPSGTKDTDDVELTKLSDAALAPTKSNAASVAVGQVEGNQGDHGVQRKLKARHIQMIAIGSNIGAGLFIGSGKGLHNGGPLSLIIGFVCLSFVLTIMMQCLAEMAVVLPVSGSFTRYASRFYDRSLGFAVGWQYWLCWIAVFGAESSALLLGRKCPHQLLERRHALDAAVITIFVVINLCIHFAPVRVFGEVEFVVSTLKILAVITFLVVIWVIMGGGGPDGRVHGAEYWHRPGLENGIANGFYGFAAVFVTAAFATGGTEMVGVVVGEAQHPRHNLPRAVRMLMWRICVFYQRPRVRLRARDRGGGGIGALPDLLNAVVMACVVSMGSTAVYISSRVLRGLAEEGFAPAVLARTDRLGRPYMALAASGAVGVVLAYMNCSSTGAVVFGWFSSVSGLTFFFAWLTIIGCNWRFHAAAKAQGDGIMDQRYQFRATCWPWLSIVAFVMIVFMIICQFAVSVKPIGSPASAETIFANFLGGPTFFLFCAVHKAIYRTKTVPLKEIDLETERRDVDPEEEAKLERRKYQIHPHSGRKRTNHPIGHN</sequence>
<evidence type="ECO:0000256" key="8">
    <source>
        <dbReference type="SAM" id="Phobius"/>
    </source>
</evidence>
<feature type="non-terminal residue" evidence="10">
    <location>
        <position position="543"/>
    </location>
</feature>
<feature type="transmembrane region" description="Helical" evidence="8">
    <location>
        <begin position="165"/>
        <end position="185"/>
    </location>
</feature>
<feature type="transmembrane region" description="Helical" evidence="8">
    <location>
        <begin position="84"/>
        <end position="113"/>
    </location>
</feature>
<feature type="transmembrane region" description="Helical" evidence="8">
    <location>
        <begin position="472"/>
        <end position="493"/>
    </location>
</feature>
<dbReference type="Proteomes" id="UP000774617">
    <property type="component" value="Unassembled WGS sequence"/>
</dbReference>
<feature type="domain" description="Amino acid permease/ SLC12A" evidence="9">
    <location>
        <begin position="54"/>
        <end position="293"/>
    </location>
</feature>
<dbReference type="Pfam" id="PF00324">
    <property type="entry name" value="AA_permease"/>
    <property type="match status" value="2"/>
</dbReference>
<reference evidence="10 11" key="1">
    <citation type="journal article" date="2021" name="Nat. Commun.">
        <title>Genetic determinants of endophytism in the Arabidopsis root mycobiome.</title>
        <authorList>
            <person name="Mesny F."/>
            <person name="Miyauchi S."/>
            <person name="Thiergart T."/>
            <person name="Pickel B."/>
            <person name="Atanasova L."/>
            <person name="Karlsson M."/>
            <person name="Huettel B."/>
            <person name="Barry K.W."/>
            <person name="Haridas S."/>
            <person name="Chen C."/>
            <person name="Bauer D."/>
            <person name="Andreopoulos W."/>
            <person name="Pangilinan J."/>
            <person name="LaButti K."/>
            <person name="Riley R."/>
            <person name="Lipzen A."/>
            <person name="Clum A."/>
            <person name="Drula E."/>
            <person name="Henrissat B."/>
            <person name="Kohler A."/>
            <person name="Grigoriev I.V."/>
            <person name="Martin F.M."/>
            <person name="Hacquard S."/>
        </authorList>
    </citation>
    <scope>NUCLEOTIDE SEQUENCE [LARGE SCALE GENOMIC DNA]</scope>
    <source>
        <strain evidence="10 11">MPI-SDFR-AT-0080</strain>
    </source>
</reference>
<dbReference type="InterPro" id="IPR004841">
    <property type="entry name" value="AA-permease/SLC12A_dom"/>
</dbReference>
<keyword evidence="6 8" id="KW-0472">Membrane</keyword>
<keyword evidence="11" id="KW-1185">Reference proteome</keyword>
<feature type="compositionally biased region" description="Basic and acidic residues" evidence="7">
    <location>
        <begin position="511"/>
        <end position="524"/>
    </location>
</feature>
<feature type="transmembrane region" description="Helical" evidence="8">
    <location>
        <begin position="363"/>
        <end position="379"/>
    </location>
</feature>
<feature type="region of interest" description="Disordered" evidence="7">
    <location>
        <begin position="511"/>
        <end position="543"/>
    </location>
</feature>
<evidence type="ECO:0000256" key="6">
    <source>
        <dbReference type="ARBA" id="ARBA00023136"/>
    </source>
</evidence>
<dbReference type="PIRSF" id="PIRSF006060">
    <property type="entry name" value="AA_transporter"/>
    <property type="match status" value="1"/>
</dbReference>
<keyword evidence="4" id="KW-0029">Amino-acid transport</keyword>
<evidence type="ECO:0000256" key="4">
    <source>
        <dbReference type="ARBA" id="ARBA00022970"/>
    </source>
</evidence>
<feature type="domain" description="Amino acid permease/ SLC12A" evidence="9">
    <location>
        <begin position="309"/>
        <end position="497"/>
    </location>
</feature>
<evidence type="ECO:0000259" key="9">
    <source>
        <dbReference type="Pfam" id="PF00324"/>
    </source>
</evidence>
<feature type="transmembrane region" description="Helical" evidence="8">
    <location>
        <begin position="133"/>
        <end position="153"/>
    </location>
</feature>
<dbReference type="PROSITE" id="PS00218">
    <property type="entry name" value="AMINO_ACID_PERMEASE_1"/>
    <property type="match status" value="1"/>
</dbReference>
<keyword evidence="2" id="KW-0813">Transport</keyword>
<dbReference type="Gene3D" id="1.20.1740.10">
    <property type="entry name" value="Amino acid/polyamine transporter I"/>
    <property type="match status" value="2"/>
</dbReference>
<accession>A0ABQ8GT77</accession>